<dbReference type="PANTHER" id="PTHR11051">
    <property type="entry name" value="GLYCOSYL HYDROLASE-RELATED"/>
    <property type="match status" value="1"/>
</dbReference>
<evidence type="ECO:0000256" key="1">
    <source>
        <dbReference type="ARBA" id="ARBA00006768"/>
    </source>
</evidence>
<comment type="similarity">
    <text evidence="1">Belongs to the glycosyl hydrolase 65 family.</text>
</comment>
<dbReference type="InterPro" id="IPR017045">
    <property type="entry name" value="Malt_Pase/Glycosyl_Hdrlase"/>
</dbReference>
<dbReference type="Proteomes" id="UP001501588">
    <property type="component" value="Unassembled WGS sequence"/>
</dbReference>
<sequence>MLRERQQPPPDIFSPEPWTFGAVRYDAQIAKKYAGQAETMFALANGYLGIRGTPEEGRPAQDPGVLLNGFYEHRPITYGELAYGFPRLGQSILNCPDGTVIKLFVDGEPFLPAQAEVLSFRQVLNLKAGTLVREISWASPAGRRMRLRALRLVSFDQRHLAAIRYEVLAEDADAEIVISSELQHRAPLPGNDSDPRMAVGFADRVLQPAGTRHEELRAILSYTTRSSGLVLGCGMDHGLETMGRFTHEAVCEADFAAVVFKGLAESGRPVRLWKYLGYHYADGCDPAGIRSRVAWTLDRAKQSGFASILERQVARVGRFWGNADIELEGAAPRLQQVIRWNLFQLMQATERAEGHGVSARGLTGQSYEGHYFWDAEIYVLPFLIYTQPRIARALLKFRYDTLDRARARATELGHRGATFPWRTINGDEASAYYAAGTAQYHINADIAYALRKYVEVSGDEDFLRRYGAEILVETARFWRDLGFFSERRGGRFCINGVTGPDEYTAVVDNNLFTNLMARENLRYAADTAEAMRRDHAEAFAALSRRTGLGAEEPRVWRQAAERMYLPWDERLRIHPQDDSFLDKERWDFANTPEDHYPLLLHYHPLNLYRKQVIKQADTVLAMFLLGDQFTPEEKKRNFDYYDPLTTHDSSLSVCIQSIVANEIGYERKALDYFRFAATMDLSDIGGNVMSGAHIASIGGAWMALVYGFAGVRDHGGRISFRPRLPAEWRRVRFALAIRGHRLRVEVANDQTTYSLVEGDDLTIMHGAESIRLTASARTATRANPSRPPEPAPDFAPAPMPARS</sequence>
<dbReference type="PANTHER" id="PTHR11051:SF13">
    <property type="entry name" value="GLYCOSYL TRANSFERASE"/>
    <property type="match status" value="1"/>
</dbReference>
<dbReference type="InterPro" id="IPR005196">
    <property type="entry name" value="Glyco_hydro_65_N"/>
</dbReference>
<evidence type="ECO:0000259" key="4">
    <source>
        <dbReference type="Pfam" id="PF03633"/>
    </source>
</evidence>
<dbReference type="SUPFAM" id="SSF48208">
    <property type="entry name" value="Six-hairpin glycosidases"/>
    <property type="match status" value="1"/>
</dbReference>
<feature type="domain" description="Glycoside hydrolase family 65 N-terminal" evidence="5">
    <location>
        <begin position="31"/>
        <end position="279"/>
    </location>
</feature>
<feature type="region of interest" description="Disordered" evidence="2">
    <location>
        <begin position="774"/>
        <end position="803"/>
    </location>
</feature>
<dbReference type="Pfam" id="PF03636">
    <property type="entry name" value="Glyco_hydro_65N"/>
    <property type="match status" value="1"/>
</dbReference>
<dbReference type="InterPro" id="IPR037018">
    <property type="entry name" value="GH65_N"/>
</dbReference>
<dbReference type="InterPro" id="IPR005195">
    <property type="entry name" value="Glyco_hydro_65_M"/>
</dbReference>
<evidence type="ECO:0000259" key="5">
    <source>
        <dbReference type="Pfam" id="PF03636"/>
    </source>
</evidence>
<dbReference type="Pfam" id="PF03633">
    <property type="entry name" value="Glyco_hydro_65C"/>
    <property type="match status" value="1"/>
</dbReference>
<dbReference type="Gene3D" id="2.60.420.10">
    <property type="entry name" value="Maltose phosphorylase, domain 3"/>
    <property type="match status" value="1"/>
</dbReference>
<gene>
    <name evidence="6" type="ORF">GCM10009416_47260</name>
</gene>
<dbReference type="InterPro" id="IPR011013">
    <property type="entry name" value="Gal_mutarotase_sf_dom"/>
</dbReference>
<proteinExistence type="inferred from homology"/>
<dbReference type="EMBL" id="BAAAFZ010000094">
    <property type="protein sequence ID" value="GAA0604212.1"/>
    <property type="molecule type" value="Genomic_DNA"/>
</dbReference>
<dbReference type="InterPro" id="IPR008928">
    <property type="entry name" value="6-hairpin_glycosidase_sf"/>
</dbReference>
<feature type="domain" description="Glycoside hydrolase family 65 central catalytic" evidence="3">
    <location>
        <begin position="339"/>
        <end position="702"/>
    </location>
</feature>
<dbReference type="RefSeq" id="WP_343897941.1">
    <property type="nucleotide sequence ID" value="NZ_BAAAFZ010000094.1"/>
</dbReference>
<protein>
    <submittedName>
        <fullName evidence="6">Glycosyl hydrolase family 65 protein</fullName>
    </submittedName>
</protein>
<feature type="domain" description="Glycoside hydrolase family 65 C-terminal" evidence="4">
    <location>
        <begin position="712"/>
        <end position="771"/>
    </location>
</feature>
<evidence type="ECO:0000256" key="2">
    <source>
        <dbReference type="SAM" id="MobiDB-lite"/>
    </source>
</evidence>
<dbReference type="SUPFAM" id="SSF74650">
    <property type="entry name" value="Galactose mutarotase-like"/>
    <property type="match status" value="1"/>
</dbReference>
<dbReference type="Gene3D" id="2.70.98.40">
    <property type="entry name" value="Glycoside hydrolase, family 65, N-terminal domain"/>
    <property type="match status" value="1"/>
</dbReference>
<evidence type="ECO:0000313" key="7">
    <source>
        <dbReference type="Proteomes" id="UP001501588"/>
    </source>
</evidence>
<accession>A0ABP3RBC8</accession>
<dbReference type="PIRSF" id="PIRSF036289">
    <property type="entry name" value="Glycosyl_hydrolase_malt_phosph"/>
    <property type="match status" value="1"/>
</dbReference>
<evidence type="ECO:0000313" key="6">
    <source>
        <dbReference type="EMBL" id="GAA0604212.1"/>
    </source>
</evidence>
<evidence type="ECO:0000259" key="3">
    <source>
        <dbReference type="Pfam" id="PF03632"/>
    </source>
</evidence>
<name>A0ABP3RBC8_9PROT</name>
<dbReference type="Pfam" id="PF03632">
    <property type="entry name" value="Glyco_hydro_65m"/>
    <property type="match status" value="1"/>
</dbReference>
<comment type="caution">
    <text evidence="6">The sequence shown here is derived from an EMBL/GenBank/DDBJ whole genome shotgun (WGS) entry which is preliminary data.</text>
</comment>
<dbReference type="Gene3D" id="1.50.10.10">
    <property type="match status" value="1"/>
</dbReference>
<dbReference type="GO" id="GO:0016787">
    <property type="term" value="F:hydrolase activity"/>
    <property type="evidence" value="ECO:0007669"/>
    <property type="project" value="UniProtKB-KW"/>
</dbReference>
<keyword evidence="7" id="KW-1185">Reference proteome</keyword>
<dbReference type="InterPro" id="IPR012341">
    <property type="entry name" value="6hp_glycosidase-like_sf"/>
</dbReference>
<reference evidence="7" key="1">
    <citation type="journal article" date="2019" name="Int. J. Syst. Evol. Microbiol.">
        <title>The Global Catalogue of Microorganisms (GCM) 10K type strain sequencing project: providing services to taxonomists for standard genome sequencing and annotation.</title>
        <authorList>
            <consortium name="The Broad Institute Genomics Platform"/>
            <consortium name="The Broad Institute Genome Sequencing Center for Infectious Disease"/>
            <person name="Wu L."/>
            <person name="Ma J."/>
        </authorList>
    </citation>
    <scope>NUCLEOTIDE SEQUENCE [LARGE SCALE GENOMIC DNA]</scope>
    <source>
        <strain evidence="7">JCM 9933</strain>
    </source>
</reference>
<organism evidence="6 7">
    <name type="scientific">Craurococcus roseus</name>
    <dbReference type="NCBI Taxonomy" id="77585"/>
    <lineage>
        <taxon>Bacteria</taxon>
        <taxon>Pseudomonadati</taxon>
        <taxon>Pseudomonadota</taxon>
        <taxon>Alphaproteobacteria</taxon>
        <taxon>Acetobacterales</taxon>
        <taxon>Acetobacteraceae</taxon>
        <taxon>Craurococcus</taxon>
    </lineage>
</organism>
<feature type="compositionally biased region" description="Low complexity" evidence="2">
    <location>
        <begin position="774"/>
        <end position="784"/>
    </location>
</feature>
<keyword evidence="6" id="KW-0378">Hydrolase</keyword>
<feature type="compositionally biased region" description="Pro residues" evidence="2">
    <location>
        <begin position="785"/>
        <end position="803"/>
    </location>
</feature>
<dbReference type="InterPro" id="IPR005194">
    <property type="entry name" value="Glyco_hydro_65_C"/>
</dbReference>